<comment type="caution">
    <text evidence="3">The sequence shown here is derived from an EMBL/GenBank/DDBJ whole genome shotgun (WGS) entry which is preliminary data.</text>
</comment>
<feature type="signal peptide" evidence="2">
    <location>
        <begin position="1"/>
        <end position="36"/>
    </location>
</feature>
<evidence type="ECO:0000256" key="1">
    <source>
        <dbReference type="SAM" id="MobiDB-lite"/>
    </source>
</evidence>
<organism evidence="3 4">
    <name type="scientific">Streptomyces olivaceoviridis</name>
    <name type="common">Streptomyces corchorusii</name>
    <dbReference type="NCBI Taxonomy" id="1921"/>
    <lineage>
        <taxon>Bacteria</taxon>
        <taxon>Bacillati</taxon>
        <taxon>Actinomycetota</taxon>
        <taxon>Actinomycetes</taxon>
        <taxon>Kitasatosporales</taxon>
        <taxon>Streptomycetaceae</taxon>
        <taxon>Streptomyces</taxon>
    </lineage>
</organism>
<evidence type="ECO:0000256" key="2">
    <source>
        <dbReference type="SAM" id="SignalP"/>
    </source>
</evidence>
<evidence type="ECO:0000313" key="3">
    <source>
        <dbReference type="EMBL" id="MFI2160259.1"/>
    </source>
</evidence>
<feature type="region of interest" description="Disordered" evidence="1">
    <location>
        <begin position="41"/>
        <end position="61"/>
    </location>
</feature>
<accession>A0ABW7VFX6</accession>
<reference evidence="3 4" key="1">
    <citation type="submission" date="2024-10" db="EMBL/GenBank/DDBJ databases">
        <title>The Natural Products Discovery Center: Release of the First 8490 Sequenced Strains for Exploring Actinobacteria Biosynthetic Diversity.</title>
        <authorList>
            <person name="Kalkreuter E."/>
            <person name="Kautsar S.A."/>
            <person name="Yang D."/>
            <person name="Bader C.D."/>
            <person name="Teijaro C.N."/>
            <person name="Fluegel L."/>
            <person name="Davis C.M."/>
            <person name="Simpson J.R."/>
            <person name="Lauterbach L."/>
            <person name="Steele A.D."/>
            <person name="Gui C."/>
            <person name="Meng S."/>
            <person name="Li G."/>
            <person name="Viehrig K."/>
            <person name="Ye F."/>
            <person name="Su P."/>
            <person name="Kiefer A.F."/>
            <person name="Nichols A."/>
            <person name="Cepeda A.J."/>
            <person name="Yan W."/>
            <person name="Fan B."/>
            <person name="Jiang Y."/>
            <person name="Adhikari A."/>
            <person name="Zheng C.-J."/>
            <person name="Schuster L."/>
            <person name="Cowan T.M."/>
            <person name="Smanski M.J."/>
            <person name="Chevrette M.G."/>
            <person name="De Carvalho L.P.S."/>
            <person name="Shen B."/>
        </authorList>
    </citation>
    <scope>NUCLEOTIDE SEQUENCE [LARGE SCALE GENOMIC DNA]</scope>
    <source>
        <strain evidence="3 4">NPDC020295</strain>
    </source>
</reference>
<dbReference type="Proteomes" id="UP001611397">
    <property type="component" value="Unassembled WGS sequence"/>
</dbReference>
<keyword evidence="2" id="KW-0732">Signal</keyword>
<evidence type="ECO:0000313" key="4">
    <source>
        <dbReference type="Proteomes" id="UP001611397"/>
    </source>
</evidence>
<dbReference type="RefSeq" id="WP_244218488.1">
    <property type="nucleotide sequence ID" value="NZ_JBEPBV010000003.1"/>
</dbReference>
<sequence length="163" mass="16796">MRHTARLTTSRHQIRRTALVAAALLAMASAAGTAEAATSAAGPHGTAATAGPAPASGSAPARACTVDAPRFTSYAGTGSNDPAYWPARGTYATTTSRCGDINLKLDTTRSVRTCFKSGSSWTCNGWRTLSSGSWGLAAKDVLDGTKFFLQFSGTARASGLIDY</sequence>
<gene>
    <name evidence="3" type="ORF">ACH49L_31975</name>
</gene>
<dbReference type="EMBL" id="JBIRWM010000018">
    <property type="protein sequence ID" value="MFI2160259.1"/>
    <property type="molecule type" value="Genomic_DNA"/>
</dbReference>
<name>A0ABW7VFX6_STROI</name>
<feature type="chain" id="PRO_5046166810" evidence="2">
    <location>
        <begin position="37"/>
        <end position="163"/>
    </location>
</feature>
<proteinExistence type="predicted"/>
<protein>
    <submittedName>
        <fullName evidence="3">Uncharacterized protein</fullName>
    </submittedName>
</protein>
<keyword evidence="4" id="KW-1185">Reference proteome</keyword>